<evidence type="ECO:0000256" key="1">
    <source>
        <dbReference type="PROSITE-ProRule" id="PRU00278"/>
    </source>
</evidence>
<evidence type="ECO:0000313" key="5">
    <source>
        <dbReference type="Proteomes" id="UP000557717"/>
    </source>
</evidence>
<dbReference type="InterPro" id="IPR027304">
    <property type="entry name" value="Trigger_fact/SurA_dom_sf"/>
</dbReference>
<dbReference type="RefSeq" id="WP_184015409.1">
    <property type="nucleotide sequence ID" value="NZ_JACHFD010000002.1"/>
</dbReference>
<dbReference type="Gene3D" id="3.10.50.40">
    <property type="match status" value="1"/>
</dbReference>
<dbReference type="AlphaFoldDB" id="A0A840UVN2"/>
<protein>
    <submittedName>
        <fullName evidence="4">Parvulin-like peptidyl-prolyl isomerase</fullName>
    </submittedName>
</protein>
<comment type="caution">
    <text evidence="4">The sequence shown here is derived from an EMBL/GenBank/DDBJ whole genome shotgun (WGS) entry which is preliminary data.</text>
</comment>
<keyword evidence="1 4" id="KW-0413">Isomerase</keyword>
<dbReference type="PROSITE" id="PS50198">
    <property type="entry name" value="PPIC_PPIASE_2"/>
    <property type="match status" value="1"/>
</dbReference>
<dbReference type="InterPro" id="IPR050245">
    <property type="entry name" value="PrsA_foldase"/>
</dbReference>
<dbReference type="InterPro" id="IPR023058">
    <property type="entry name" value="PPIase_PpiC_CS"/>
</dbReference>
<dbReference type="EMBL" id="JACHFD010000002">
    <property type="protein sequence ID" value="MBB5350247.1"/>
    <property type="molecule type" value="Genomic_DNA"/>
</dbReference>
<evidence type="ECO:0000256" key="2">
    <source>
        <dbReference type="SAM" id="Phobius"/>
    </source>
</evidence>
<sequence>MRPSRKFTVRIFAYSAVLLYLAIDLVWLKGPLSQHIRRSLPGSPESLQKAKEQGVVARVFGKPIYQSQVERALLEHLWLEGRTLADLPVEKRRDARMAALNDLIDHELLRTKVQANQNDLPVSAAEIDEAIRRLATRFAHRDEMQRELAAEGIDSEKELRFRLAARIQQQKYIESRIAPETEVTAEEARDWYQSHRDELALPVRVHARHLFLATLGKEASKVKARLESAISDLNAGKQSFENLAASLSEDPRTAPRGGDLGWLTAERLPADFAAPVFQLPLHQPKLIRTSLGWHYVEVLEKRPRETRPFEEARAEIIAALRSAKRDERVRALRTAIRNTERIAIHVYPEMIPTG</sequence>
<dbReference type="Pfam" id="PF13616">
    <property type="entry name" value="Rotamase_3"/>
    <property type="match status" value="1"/>
</dbReference>
<dbReference type="Proteomes" id="UP000557717">
    <property type="component" value="Unassembled WGS sequence"/>
</dbReference>
<keyword evidence="5" id="KW-1185">Reference proteome</keyword>
<keyword evidence="2" id="KW-0812">Transmembrane</keyword>
<dbReference type="SUPFAM" id="SSF54534">
    <property type="entry name" value="FKBP-like"/>
    <property type="match status" value="1"/>
</dbReference>
<evidence type="ECO:0000313" key="4">
    <source>
        <dbReference type="EMBL" id="MBB5350247.1"/>
    </source>
</evidence>
<gene>
    <name evidence="4" type="ORF">HNR46_000471</name>
</gene>
<dbReference type="PROSITE" id="PS01096">
    <property type="entry name" value="PPIC_PPIASE_1"/>
    <property type="match status" value="1"/>
</dbReference>
<reference evidence="4 5" key="1">
    <citation type="submission" date="2020-08" db="EMBL/GenBank/DDBJ databases">
        <title>Genomic Encyclopedia of Type Strains, Phase IV (KMG-IV): sequencing the most valuable type-strain genomes for metagenomic binning, comparative biology and taxonomic classification.</title>
        <authorList>
            <person name="Goeker M."/>
        </authorList>
    </citation>
    <scope>NUCLEOTIDE SEQUENCE [LARGE SCALE GENOMIC DNA]</scope>
    <source>
        <strain evidence="4 5">YC6886</strain>
    </source>
</reference>
<dbReference type="PANTHER" id="PTHR47245">
    <property type="entry name" value="PEPTIDYLPROLYL ISOMERASE"/>
    <property type="match status" value="1"/>
</dbReference>
<accession>A0A840UVN2</accession>
<dbReference type="GO" id="GO:0003755">
    <property type="term" value="F:peptidyl-prolyl cis-trans isomerase activity"/>
    <property type="evidence" value="ECO:0007669"/>
    <property type="project" value="UniProtKB-KW"/>
</dbReference>
<keyword evidence="2" id="KW-0472">Membrane</keyword>
<organism evidence="4 5">
    <name type="scientific">Haloferula luteola</name>
    <dbReference type="NCBI Taxonomy" id="595692"/>
    <lineage>
        <taxon>Bacteria</taxon>
        <taxon>Pseudomonadati</taxon>
        <taxon>Verrucomicrobiota</taxon>
        <taxon>Verrucomicrobiia</taxon>
        <taxon>Verrucomicrobiales</taxon>
        <taxon>Verrucomicrobiaceae</taxon>
        <taxon>Haloferula</taxon>
    </lineage>
</organism>
<evidence type="ECO:0000259" key="3">
    <source>
        <dbReference type="PROSITE" id="PS50198"/>
    </source>
</evidence>
<dbReference type="Gene3D" id="1.10.4030.10">
    <property type="entry name" value="Porin chaperone SurA, peptide-binding domain"/>
    <property type="match status" value="1"/>
</dbReference>
<feature type="domain" description="PpiC" evidence="3">
    <location>
        <begin position="202"/>
        <end position="300"/>
    </location>
</feature>
<dbReference type="InterPro" id="IPR046357">
    <property type="entry name" value="PPIase_dom_sf"/>
</dbReference>
<dbReference type="InterPro" id="IPR000297">
    <property type="entry name" value="PPIase_PpiC"/>
</dbReference>
<feature type="transmembrane region" description="Helical" evidence="2">
    <location>
        <begin position="7"/>
        <end position="28"/>
    </location>
</feature>
<name>A0A840UVN2_9BACT</name>
<dbReference type="SUPFAM" id="SSF109998">
    <property type="entry name" value="Triger factor/SurA peptide-binding domain-like"/>
    <property type="match status" value="1"/>
</dbReference>
<proteinExistence type="predicted"/>
<keyword evidence="2" id="KW-1133">Transmembrane helix</keyword>
<dbReference type="PANTHER" id="PTHR47245:SF2">
    <property type="entry name" value="PEPTIDYL-PROLYL CIS-TRANS ISOMERASE HP_0175-RELATED"/>
    <property type="match status" value="1"/>
</dbReference>
<keyword evidence="1" id="KW-0697">Rotamase</keyword>